<dbReference type="EMBL" id="BLXT01002798">
    <property type="protein sequence ID" value="GFN97637.1"/>
    <property type="molecule type" value="Genomic_DNA"/>
</dbReference>
<sequence length="651" mass="75716">MARRVNRLMLGVEALELVLQEGSDDEEGVFASARVDQEEDESESESDFDPREEEIRCRSTSESSENDDEEVDLRSRSRSRSMPGPSTESRPDYTRPGPVNRSRSRSRVDEEELDAAFDVHLDPEVMNLDLDEEQATYMSDWVSDLTDFPMVPPFTGNPGLQVDMGEDPKPLDFYMLFITDDIIKQMKQESNRYARQTIYQKEHAGVHLSPRSMFRTWKPVSKKEVYRFLALLIHMALIDKPRIQHYWSKDPVLRSTFAPQVMQRERFKAILSFFHLNDNTSYIARGQPGHDPLHKIRPLHNHLKECFMNVYSLKQNICIDEAMCPWRGRSYLRVYMKDKPMKWGIKFYELCESSSGYVWSFEIMHGDTNLSNKPFDVVHRLIDPLLNKGHCLYVDNYYCNPALCDSLSANNTMVVGTVRANRIGLPRDFMNKPLATGEMDFRRQNQVSVIRWKDKREVNILTTKHLPEMVEHRTRTDVKMKPTAVIDYSANMCGVDLNDQLIAYNPMHRKTIKWWKKLAFHMLSLTLVQAFILHNEYLKASRKKPWQLCDFAKAVCLALVMRGGQLNEAAEEERLVDRLSGRHFLVPIDEDNPRKRGSCHVCYKRAKKDGATRAQLKNQASRTTFKCNICKNAFCVYPCFIDYHTKDDFLA</sequence>
<protein>
    <submittedName>
        <fullName evidence="3">PiggyBac transposable element-derived protein 4</fullName>
    </submittedName>
</protein>
<dbReference type="Pfam" id="PF13843">
    <property type="entry name" value="DDE_Tnp_1_7"/>
    <property type="match status" value="1"/>
</dbReference>
<proteinExistence type="predicted"/>
<evidence type="ECO:0000259" key="2">
    <source>
        <dbReference type="Pfam" id="PF13843"/>
    </source>
</evidence>
<dbReference type="PANTHER" id="PTHR46599">
    <property type="entry name" value="PIGGYBAC TRANSPOSABLE ELEMENT-DERIVED PROTEIN 4"/>
    <property type="match status" value="1"/>
</dbReference>
<accession>A0AAV3ZS13</accession>
<evidence type="ECO:0000256" key="1">
    <source>
        <dbReference type="SAM" id="MobiDB-lite"/>
    </source>
</evidence>
<comment type="caution">
    <text evidence="3">The sequence shown here is derived from an EMBL/GenBank/DDBJ whole genome shotgun (WGS) entry which is preliminary data.</text>
</comment>
<reference evidence="3 4" key="1">
    <citation type="journal article" date="2021" name="Elife">
        <title>Chloroplast acquisition without the gene transfer in kleptoplastic sea slugs, Plakobranchus ocellatus.</title>
        <authorList>
            <person name="Maeda T."/>
            <person name="Takahashi S."/>
            <person name="Yoshida T."/>
            <person name="Shimamura S."/>
            <person name="Takaki Y."/>
            <person name="Nagai Y."/>
            <person name="Toyoda A."/>
            <person name="Suzuki Y."/>
            <person name="Arimoto A."/>
            <person name="Ishii H."/>
            <person name="Satoh N."/>
            <person name="Nishiyama T."/>
            <person name="Hasebe M."/>
            <person name="Maruyama T."/>
            <person name="Minagawa J."/>
            <person name="Obokata J."/>
            <person name="Shigenobu S."/>
        </authorList>
    </citation>
    <scope>NUCLEOTIDE SEQUENCE [LARGE SCALE GENOMIC DNA]</scope>
</reference>
<feature type="region of interest" description="Disordered" evidence="1">
    <location>
        <begin position="19"/>
        <end position="110"/>
    </location>
</feature>
<keyword evidence="4" id="KW-1185">Reference proteome</keyword>
<gene>
    <name evidence="3" type="ORF">PoB_002414300</name>
</gene>
<name>A0AAV3ZS13_9GAST</name>
<dbReference type="InterPro" id="IPR029526">
    <property type="entry name" value="PGBD"/>
</dbReference>
<evidence type="ECO:0000313" key="4">
    <source>
        <dbReference type="Proteomes" id="UP000735302"/>
    </source>
</evidence>
<organism evidence="3 4">
    <name type="scientific">Plakobranchus ocellatus</name>
    <dbReference type="NCBI Taxonomy" id="259542"/>
    <lineage>
        <taxon>Eukaryota</taxon>
        <taxon>Metazoa</taxon>
        <taxon>Spiralia</taxon>
        <taxon>Lophotrochozoa</taxon>
        <taxon>Mollusca</taxon>
        <taxon>Gastropoda</taxon>
        <taxon>Heterobranchia</taxon>
        <taxon>Euthyneura</taxon>
        <taxon>Panpulmonata</taxon>
        <taxon>Sacoglossa</taxon>
        <taxon>Placobranchoidea</taxon>
        <taxon>Plakobranchidae</taxon>
        <taxon>Plakobranchus</taxon>
    </lineage>
</organism>
<feature type="domain" description="PiggyBac transposable element-derived protein" evidence="2">
    <location>
        <begin position="170"/>
        <end position="531"/>
    </location>
</feature>
<dbReference type="PANTHER" id="PTHR46599:SF3">
    <property type="entry name" value="PIGGYBAC TRANSPOSABLE ELEMENT-DERIVED PROTEIN 4"/>
    <property type="match status" value="1"/>
</dbReference>
<dbReference type="AlphaFoldDB" id="A0AAV3ZS13"/>
<feature type="compositionally biased region" description="Acidic residues" evidence="1">
    <location>
        <begin position="37"/>
        <end position="52"/>
    </location>
</feature>
<evidence type="ECO:0000313" key="3">
    <source>
        <dbReference type="EMBL" id="GFN97637.1"/>
    </source>
</evidence>
<dbReference type="Proteomes" id="UP000735302">
    <property type="component" value="Unassembled WGS sequence"/>
</dbReference>